<dbReference type="STRING" id="399736.SAMN04489720_2473"/>
<sequence length="785" mass="87020">MPGRPPRRHAVTIVARNYTGQARVLARSFQEHHPDVGFSTLVIDGEERDRDLQGVGDVLLPVDIGLDPRELELMQTIYDVMELATALKPATLRMLLRGGARSAAYIDPDIRFYDAIDDVFEAAEREGIALTPHTLDPMPRDGRRLDERDIMVSGIYNLGFVCIGARALAATSWWHERLRTDAVVDLANALFTDQRWMDWAPSLFGHVILKDRGLNAAYWNVHERPIHRVDGVWHAGPDRLRFYHFSGYDPTRGWMLSKHMGDRPRTLLSAHPELHELCTAYGDELREVGHLETRTQAYGLDELPDGLRLDPVLRRLVRSTWIDAIARGDEWGGVPMPFSDPTAFRAWLSEPEIGDGPVRLSRAAHATWSVRVDLQAAFPDVLGRDAEAFSSWCQHDPATAERLRDIAQGQTPVATVEESLRRFGWSVVAYAASELGVGEAGRRVSASMRATGLPTELIATSFGSASRRKHVPRATVRRDRGFENVITCVNADQVAMLSDRLQLERIEGKHIGYWFWELAEFPEDAPGLTAVDEIWTATTFTRDAIAAVTDLPVHVAPLAIPVPDEPTSFTRRVLGMPDDRFVLLASFDYLSVPERKNPTAVIDAYVDAFGPDDGAALIVKSINGALQPDAAERVRAHARGRKDVLFVDGYLSSAQMLGMLELADCYVSLHRAEGYGLNLADAMARRTPVIATAYSGNMDFQTDETALLVPYELREVGRGADPYSPTAVWADPDVAAASAAMRRLFDDRSLQTSIAQRAIDDIRANHGLERSAATIASLLLGEETT</sequence>
<dbReference type="InterPro" id="IPR029044">
    <property type="entry name" value="Nucleotide-diphossugar_trans"/>
</dbReference>
<feature type="domain" description="Glycosyl transferase family 1" evidence="2">
    <location>
        <begin position="633"/>
        <end position="705"/>
    </location>
</feature>
<dbReference type="InterPro" id="IPR001296">
    <property type="entry name" value="Glyco_trans_1"/>
</dbReference>
<keyword evidence="4" id="KW-1185">Reference proteome</keyword>
<dbReference type="PANTHER" id="PTHR46656:SF3">
    <property type="entry name" value="PUTATIVE-RELATED"/>
    <property type="match status" value="1"/>
</dbReference>
<evidence type="ECO:0000313" key="3">
    <source>
        <dbReference type="EMBL" id="SDH81364.1"/>
    </source>
</evidence>
<dbReference type="Pfam" id="PF00534">
    <property type="entry name" value="Glycos_transf_1"/>
    <property type="match status" value="1"/>
</dbReference>
<dbReference type="GO" id="GO:0016757">
    <property type="term" value="F:glycosyltransferase activity"/>
    <property type="evidence" value="ECO:0007669"/>
    <property type="project" value="InterPro"/>
</dbReference>
<evidence type="ECO:0000313" key="4">
    <source>
        <dbReference type="Proteomes" id="UP000198822"/>
    </source>
</evidence>
<dbReference type="PANTHER" id="PTHR46656">
    <property type="entry name" value="PUTATIVE-RELATED"/>
    <property type="match status" value="1"/>
</dbReference>
<evidence type="ECO:0000256" key="1">
    <source>
        <dbReference type="ARBA" id="ARBA00022679"/>
    </source>
</evidence>
<dbReference type="RefSeq" id="WP_157674829.1">
    <property type="nucleotide sequence ID" value="NZ_LT629695.1"/>
</dbReference>
<dbReference type="EMBL" id="LT629695">
    <property type="protein sequence ID" value="SDH81364.1"/>
    <property type="molecule type" value="Genomic_DNA"/>
</dbReference>
<protein>
    <submittedName>
        <fullName evidence="3">Glycosyl transferases group 1</fullName>
    </submittedName>
</protein>
<dbReference type="CDD" id="cd03801">
    <property type="entry name" value="GT4_PimA-like"/>
    <property type="match status" value="1"/>
</dbReference>
<dbReference type="SUPFAM" id="SSF53448">
    <property type="entry name" value="Nucleotide-diphospho-sugar transferases"/>
    <property type="match status" value="1"/>
</dbReference>
<organism evidence="3 4">
    <name type="scientific">Agrococcus jejuensis</name>
    <dbReference type="NCBI Taxonomy" id="399736"/>
    <lineage>
        <taxon>Bacteria</taxon>
        <taxon>Bacillati</taxon>
        <taxon>Actinomycetota</taxon>
        <taxon>Actinomycetes</taxon>
        <taxon>Micrococcales</taxon>
        <taxon>Microbacteriaceae</taxon>
        <taxon>Agrococcus</taxon>
    </lineage>
</organism>
<reference evidence="4" key="1">
    <citation type="submission" date="2016-10" db="EMBL/GenBank/DDBJ databases">
        <authorList>
            <person name="Varghese N."/>
            <person name="Submissions S."/>
        </authorList>
    </citation>
    <scope>NUCLEOTIDE SEQUENCE [LARGE SCALE GENOMIC DNA]</scope>
    <source>
        <strain evidence="4">DSM 22002</strain>
    </source>
</reference>
<name>A0A1G8FGU0_9MICO</name>
<dbReference type="Proteomes" id="UP000198822">
    <property type="component" value="Chromosome I"/>
</dbReference>
<evidence type="ECO:0000259" key="2">
    <source>
        <dbReference type="Pfam" id="PF00534"/>
    </source>
</evidence>
<dbReference type="AlphaFoldDB" id="A0A1G8FGU0"/>
<keyword evidence="1 3" id="KW-0808">Transferase</keyword>
<accession>A0A1G8FGU0</accession>
<gene>
    <name evidence="3" type="ORF">SAMN04489720_2473</name>
</gene>
<dbReference type="SUPFAM" id="SSF53756">
    <property type="entry name" value="UDP-Glycosyltransferase/glycogen phosphorylase"/>
    <property type="match status" value="1"/>
</dbReference>
<dbReference type="OrthoDB" id="9765330at2"/>
<proteinExistence type="predicted"/>
<dbReference type="Gene3D" id="3.40.50.2000">
    <property type="entry name" value="Glycogen Phosphorylase B"/>
    <property type="match status" value="1"/>
</dbReference>